<sequence>MVKLNLACLIAVALLMGAVVHQADAQVCNLFTLSPCLGPALFFIPPSGTCCRRLRDQVPCLCDYTQGTNYGRFIGSGARRVAQACGVVIPPC</sequence>
<gene>
    <name evidence="5" type="ORF">M8C21_028687</name>
</gene>
<name>A0AAD5G622_AMBAR</name>
<protein>
    <recommendedName>
        <fullName evidence="4">Bifunctional inhibitor/plant lipid transfer protein/seed storage helical domain-containing protein</fullName>
    </recommendedName>
</protein>
<keyword evidence="1" id="KW-0813">Transport</keyword>
<dbReference type="InterPro" id="IPR033872">
    <property type="entry name" value="nsLTP2"/>
</dbReference>
<evidence type="ECO:0000256" key="1">
    <source>
        <dbReference type="ARBA" id="ARBA00022448"/>
    </source>
</evidence>
<evidence type="ECO:0000313" key="6">
    <source>
        <dbReference type="Proteomes" id="UP001206925"/>
    </source>
</evidence>
<evidence type="ECO:0000313" key="5">
    <source>
        <dbReference type="EMBL" id="KAI7728758.1"/>
    </source>
</evidence>
<dbReference type="Pfam" id="PF00234">
    <property type="entry name" value="Tryp_alpha_amyl"/>
    <property type="match status" value="1"/>
</dbReference>
<dbReference type="PANTHER" id="PTHR33214:SF69">
    <property type="entry name" value="BIFUNCTIONAL INHIBITOR_LIPID-TRANSFER PROTEIN_SEED STORAGE 2S ALBUMIN SUPERFAMILY PROTEIN"/>
    <property type="match status" value="1"/>
</dbReference>
<dbReference type="InterPro" id="IPR016140">
    <property type="entry name" value="Bifunc_inhib/LTP/seed_store"/>
</dbReference>
<dbReference type="SUPFAM" id="SSF47699">
    <property type="entry name" value="Bifunctional inhibitor/lipid-transfer protein/seed storage 2S albumin"/>
    <property type="match status" value="1"/>
</dbReference>
<keyword evidence="3" id="KW-0732">Signal</keyword>
<dbReference type="EMBL" id="JAMZMK010011152">
    <property type="protein sequence ID" value="KAI7728758.1"/>
    <property type="molecule type" value="Genomic_DNA"/>
</dbReference>
<evidence type="ECO:0000259" key="4">
    <source>
        <dbReference type="SMART" id="SM00499"/>
    </source>
</evidence>
<feature type="chain" id="PRO_5042048644" description="Bifunctional inhibitor/plant lipid transfer protein/seed storage helical domain-containing protein" evidence="3">
    <location>
        <begin position="26"/>
        <end position="92"/>
    </location>
</feature>
<keyword evidence="2" id="KW-0446">Lipid-binding</keyword>
<dbReference type="AlphaFoldDB" id="A0AAD5G622"/>
<organism evidence="5 6">
    <name type="scientific">Ambrosia artemisiifolia</name>
    <name type="common">Common ragweed</name>
    <dbReference type="NCBI Taxonomy" id="4212"/>
    <lineage>
        <taxon>Eukaryota</taxon>
        <taxon>Viridiplantae</taxon>
        <taxon>Streptophyta</taxon>
        <taxon>Embryophyta</taxon>
        <taxon>Tracheophyta</taxon>
        <taxon>Spermatophyta</taxon>
        <taxon>Magnoliopsida</taxon>
        <taxon>eudicotyledons</taxon>
        <taxon>Gunneridae</taxon>
        <taxon>Pentapetalae</taxon>
        <taxon>asterids</taxon>
        <taxon>campanulids</taxon>
        <taxon>Asterales</taxon>
        <taxon>Asteraceae</taxon>
        <taxon>Asteroideae</taxon>
        <taxon>Heliantheae alliance</taxon>
        <taxon>Heliantheae</taxon>
        <taxon>Ambrosia</taxon>
    </lineage>
</organism>
<dbReference type="SMART" id="SM00499">
    <property type="entry name" value="AAI"/>
    <property type="match status" value="1"/>
</dbReference>
<reference evidence="5" key="1">
    <citation type="submission" date="2022-06" db="EMBL/GenBank/DDBJ databases">
        <title>Uncovering the hologenomic basis of an extraordinary plant invasion.</title>
        <authorList>
            <person name="Bieker V.C."/>
            <person name="Martin M.D."/>
            <person name="Gilbert T."/>
            <person name="Hodgins K."/>
            <person name="Battlay P."/>
            <person name="Petersen B."/>
            <person name="Wilson J."/>
        </authorList>
    </citation>
    <scope>NUCLEOTIDE SEQUENCE</scope>
    <source>
        <strain evidence="5">AA19_3_7</strain>
        <tissue evidence="5">Leaf</tissue>
    </source>
</reference>
<dbReference type="InterPro" id="IPR036312">
    <property type="entry name" value="Bifun_inhib/LTP/seed_sf"/>
</dbReference>
<proteinExistence type="predicted"/>
<evidence type="ECO:0000256" key="2">
    <source>
        <dbReference type="ARBA" id="ARBA00023121"/>
    </source>
</evidence>
<dbReference type="Gene3D" id="1.10.110.10">
    <property type="entry name" value="Plant lipid-transfer and hydrophobic proteins"/>
    <property type="match status" value="1"/>
</dbReference>
<dbReference type="GO" id="GO:0008289">
    <property type="term" value="F:lipid binding"/>
    <property type="evidence" value="ECO:0007669"/>
    <property type="project" value="UniProtKB-KW"/>
</dbReference>
<dbReference type="GO" id="GO:0006869">
    <property type="term" value="P:lipid transport"/>
    <property type="evidence" value="ECO:0007669"/>
    <property type="project" value="InterPro"/>
</dbReference>
<comment type="caution">
    <text evidence="5">The sequence shown here is derived from an EMBL/GenBank/DDBJ whole genome shotgun (WGS) entry which is preliminary data.</text>
</comment>
<accession>A0AAD5G622</accession>
<feature type="domain" description="Bifunctional inhibitor/plant lipid transfer protein/seed storage helical" evidence="4">
    <location>
        <begin position="28"/>
        <end position="92"/>
    </location>
</feature>
<dbReference type="Proteomes" id="UP001206925">
    <property type="component" value="Unassembled WGS sequence"/>
</dbReference>
<keyword evidence="6" id="KW-1185">Reference proteome</keyword>
<dbReference type="PANTHER" id="PTHR33214">
    <property type="entry name" value="BIFUNCTIONAL INHIBITOR/LIPID-TRANSFER PROTEIN/SEED STORAGE 2S ALBUMIN SUPERFAMILY PROTEIN"/>
    <property type="match status" value="1"/>
</dbReference>
<evidence type="ECO:0000256" key="3">
    <source>
        <dbReference type="SAM" id="SignalP"/>
    </source>
</evidence>
<feature type="signal peptide" evidence="3">
    <location>
        <begin position="1"/>
        <end position="25"/>
    </location>
</feature>